<sequence>MLLAAPLLASAAPLATLPVQVVDQAGMPLRDAVIEIRPPAGDTRRPSFPWRNAMAQKNQTFVPGTLIVPQGAVVAFPNFDTVRHSIYSFSKPGPFRIDLYGQDQTRTQQFRIAGTIALGCNIHDKMRGYIRVTDTPYAARSDLNGLASIDGLAHGSYDIVVWHPRIRGANGEWRGKLVLDPGKRARIAVAVRPDNGA</sequence>
<gene>
    <name evidence="1" type="ORF">HHL27_04380</name>
</gene>
<name>A0A7Y0BMG2_9SPHN</name>
<reference evidence="1 2" key="1">
    <citation type="submission" date="2020-04" db="EMBL/GenBank/DDBJ databases">
        <title>Novosphingobium sp. TW-4 isolated from soil.</title>
        <authorList>
            <person name="Dahal R.H."/>
            <person name="Chaudhary D.K."/>
        </authorList>
    </citation>
    <scope>NUCLEOTIDE SEQUENCE [LARGE SCALE GENOMIC DNA]</scope>
    <source>
        <strain evidence="1 2">TW-4</strain>
    </source>
</reference>
<dbReference type="Gene3D" id="2.60.40.420">
    <property type="entry name" value="Cupredoxins - blue copper proteins"/>
    <property type="match status" value="1"/>
</dbReference>
<dbReference type="AlphaFoldDB" id="A0A7Y0BMG2"/>
<dbReference type="RefSeq" id="WP_169492186.1">
    <property type="nucleotide sequence ID" value="NZ_JABBGM010000002.1"/>
</dbReference>
<dbReference type="Proteomes" id="UP000583556">
    <property type="component" value="Unassembled WGS sequence"/>
</dbReference>
<accession>A0A7Y0BMG2</accession>
<keyword evidence="2" id="KW-1185">Reference proteome</keyword>
<dbReference type="SUPFAM" id="SSF49503">
    <property type="entry name" value="Cupredoxins"/>
    <property type="match status" value="1"/>
</dbReference>
<comment type="caution">
    <text evidence="1">The sequence shown here is derived from an EMBL/GenBank/DDBJ whole genome shotgun (WGS) entry which is preliminary data.</text>
</comment>
<evidence type="ECO:0000313" key="2">
    <source>
        <dbReference type="Proteomes" id="UP000583556"/>
    </source>
</evidence>
<evidence type="ECO:0000313" key="1">
    <source>
        <dbReference type="EMBL" id="NML92905.1"/>
    </source>
</evidence>
<organism evidence="1 2">
    <name type="scientific">Novosphingobium olei</name>
    <dbReference type="NCBI Taxonomy" id="2728851"/>
    <lineage>
        <taxon>Bacteria</taxon>
        <taxon>Pseudomonadati</taxon>
        <taxon>Pseudomonadota</taxon>
        <taxon>Alphaproteobacteria</taxon>
        <taxon>Sphingomonadales</taxon>
        <taxon>Sphingomonadaceae</taxon>
        <taxon>Novosphingobium</taxon>
    </lineage>
</organism>
<dbReference type="EMBL" id="JABBGM010000002">
    <property type="protein sequence ID" value="NML92905.1"/>
    <property type="molecule type" value="Genomic_DNA"/>
</dbReference>
<proteinExistence type="predicted"/>
<dbReference type="InterPro" id="IPR008972">
    <property type="entry name" value="Cupredoxin"/>
</dbReference>
<protein>
    <submittedName>
        <fullName evidence="1">Methylamine utilization protein</fullName>
    </submittedName>
</protein>